<dbReference type="InterPro" id="IPR021878">
    <property type="entry name" value="TgpA_N"/>
</dbReference>
<feature type="domain" description="Transglutaminase-like" evidence="3">
    <location>
        <begin position="479"/>
        <end position="549"/>
    </location>
</feature>
<evidence type="ECO:0000256" key="1">
    <source>
        <dbReference type="SAM" id="MobiDB-lite"/>
    </source>
</evidence>
<keyword evidence="2" id="KW-0812">Transmembrane</keyword>
<dbReference type="PANTHER" id="PTHR42736">
    <property type="entry name" value="PROTEIN-GLUTAMINE GAMMA-GLUTAMYLTRANSFERASE"/>
    <property type="match status" value="1"/>
</dbReference>
<feature type="transmembrane region" description="Helical" evidence="2">
    <location>
        <begin position="166"/>
        <end position="183"/>
    </location>
</feature>
<proteinExistence type="predicted"/>
<feature type="transmembrane region" description="Helical" evidence="2">
    <location>
        <begin position="623"/>
        <end position="643"/>
    </location>
</feature>
<organism evidence="4 5">
    <name type="scientific">Streptomyces minutiscleroticus</name>
    <dbReference type="NCBI Taxonomy" id="68238"/>
    <lineage>
        <taxon>Bacteria</taxon>
        <taxon>Bacillati</taxon>
        <taxon>Actinomycetota</taxon>
        <taxon>Actinomycetes</taxon>
        <taxon>Kitasatosporales</taxon>
        <taxon>Streptomycetaceae</taxon>
        <taxon>Streptomyces</taxon>
    </lineage>
</organism>
<dbReference type="EMBL" id="BMVU01000001">
    <property type="protein sequence ID" value="GGX53733.1"/>
    <property type="molecule type" value="Genomic_DNA"/>
</dbReference>
<protein>
    <submittedName>
        <fullName evidence="4">Transglutaminase</fullName>
    </submittedName>
</protein>
<evidence type="ECO:0000256" key="2">
    <source>
        <dbReference type="SAM" id="Phobius"/>
    </source>
</evidence>
<dbReference type="PROSITE" id="PS51257">
    <property type="entry name" value="PROKAR_LIPOPROTEIN"/>
    <property type="match status" value="1"/>
</dbReference>
<keyword evidence="5" id="KW-1185">Reference proteome</keyword>
<feature type="transmembrane region" description="Helical" evidence="2">
    <location>
        <begin position="118"/>
        <end position="136"/>
    </location>
</feature>
<keyword evidence="2" id="KW-0472">Membrane</keyword>
<feature type="transmembrane region" description="Helical" evidence="2">
    <location>
        <begin position="143"/>
        <end position="160"/>
    </location>
</feature>
<reference evidence="4" key="2">
    <citation type="submission" date="2020-09" db="EMBL/GenBank/DDBJ databases">
        <authorList>
            <person name="Sun Q."/>
            <person name="Ohkuma M."/>
        </authorList>
    </citation>
    <scope>NUCLEOTIDE SEQUENCE</scope>
    <source>
        <strain evidence="4">JCM 4790</strain>
    </source>
</reference>
<accession>A0A918NAJ2</accession>
<dbReference type="InterPro" id="IPR002931">
    <property type="entry name" value="Transglutaminase-like"/>
</dbReference>
<dbReference type="InterPro" id="IPR038765">
    <property type="entry name" value="Papain-like_cys_pep_sf"/>
</dbReference>
<dbReference type="SUPFAM" id="SSF54001">
    <property type="entry name" value="Cysteine proteinases"/>
    <property type="match status" value="1"/>
</dbReference>
<feature type="compositionally biased region" description="Low complexity" evidence="1">
    <location>
        <begin position="580"/>
        <end position="590"/>
    </location>
</feature>
<keyword evidence="2" id="KW-1133">Transmembrane helix</keyword>
<feature type="region of interest" description="Disordered" evidence="1">
    <location>
        <begin position="546"/>
        <end position="614"/>
    </location>
</feature>
<feature type="transmembrane region" description="Helical" evidence="2">
    <location>
        <begin position="31"/>
        <end position="49"/>
    </location>
</feature>
<feature type="transmembrane region" description="Helical" evidence="2">
    <location>
        <begin position="58"/>
        <end position="76"/>
    </location>
</feature>
<name>A0A918NAJ2_9ACTN</name>
<feature type="transmembrane region" description="Helical" evidence="2">
    <location>
        <begin position="221"/>
        <end position="239"/>
    </location>
</feature>
<evidence type="ECO:0000259" key="3">
    <source>
        <dbReference type="SMART" id="SM00460"/>
    </source>
</evidence>
<dbReference type="SMART" id="SM00460">
    <property type="entry name" value="TGc"/>
    <property type="match status" value="1"/>
</dbReference>
<evidence type="ECO:0000313" key="5">
    <source>
        <dbReference type="Proteomes" id="UP000619244"/>
    </source>
</evidence>
<sequence>MSGRTRLAVCAAVATLAAACALLPLVDPATWILQAAFLLAVQTGAGAAARRVPLARTLTVAAQAAVTLLLLTLFFAREQALAGFLPGPDVFLRFGELLRTGAEDVGQYAIPAPLTDGIRLMLVGGVVLIGLAVDALAVTFRSAAPAGLPLLALYSVAAGLSDGGAGWLWFLLAAVGYLVLLLAEGRDRLAQWGRVFSGAPRTPAEKPAGGTAAPLRTGRRIGVVALGIALVVPLGLPSLDGGLLDGAGAGVGTGSGGGGTISAVNPLVSLRDSLNVDEDREVMSYRTNSEETQDLYLRIVSLDDFDGTAWKPAVRRIKDVPESFPTPPGLAGDVRRTEIRTNIAAANWYAQDWLPMPYPASRVDIDGQWRYEEVGRTLVGDHGQNTRGARYTVDSLVVRPTAAQLADAPEAPADLRREFTQVPESLPGVVAQTAREVTEGAANDYERAVDLQDWFSVDGGFTYDTQVQVGSGSAAIARFLRDKEGFCVHFSFSMAAMARTLGIPARVAVGFTPGSAQADGTMSVGLRDAHAWPELYFEGVGWTRFEPTPTRGTTPEYTRPQSSGTTVPDPAVPSEEESAEPSAAPSADESCSVAQRRLNEPCGSQSPEAAVGATDDGPPWFRIALWSAAGLLALVVLLLPLLWRTRVRAVRLGAYGRGAQGAAGPVTAASPQAAAAARDRGARETAGRALATWQEVTDTAWDHGILPDESLTPRVAAARIARAGRLDEAASASLHRVVTALEQSLYAPRPRPQAGLADDVRRVTGSLRAAAGRGTRLRALLLPRSSVRVVWAVADRWAALRARVITRWAALRHRSSRGGAGTTETTPTA</sequence>
<dbReference type="RefSeq" id="WP_190188389.1">
    <property type="nucleotide sequence ID" value="NZ_BMVU01000001.1"/>
</dbReference>
<dbReference type="AlphaFoldDB" id="A0A918NAJ2"/>
<dbReference type="Pfam" id="PF11992">
    <property type="entry name" value="TgpA_N"/>
    <property type="match status" value="1"/>
</dbReference>
<reference evidence="4" key="1">
    <citation type="journal article" date="2014" name="Int. J. Syst. Evol. Microbiol.">
        <title>Complete genome sequence of Corynebacterium casei LMG S-19264T (=DSM 44701T), isolated from a smear-ripened cheese.</title>
        <authorList>
            <consortium name="US DOE Joint Genome Institute (JGI-PGF)"/>
            <person name="Walter F."/>
            <person name="Albersmeier A."/>
            <person name="Kalinowski J."/>
            <person name="Ruckert C."/>
        </authorList>
    </citation>
    <scope>NUCLEOTIDE SEQUENCE</scope>
    <source>
        <strain evidence="4">JCM 4790</strain>
    </source>
</reference>
<comment type="caution">
    <text evidence="4">The sequence shown here is derived from an EMBL/GenBank/DDBJ whole genome shotgun (WGS) entry which is preliminary data.</text>
</comment>
<evidence type="ECO:0000313" key="4">
    <source>
        <dbReference type="EMBL" id="GGX53733.1"/>
    </source>
</evidence>
<dbReference type="Gene3D" id="3.10.620.30">
    <property type="match status" value="1"/>
</dbReference>
<dbReference type="InterPro" id="IPR052901">
    <property type="entry name" value="Bact_TGase-like"/>
</dbReference>
<dbReference type="Proteomes" id="UP000619244">
    <property type="component" value="Unassembled WGS sequence"/>
</dbReference>
<dbReference type="Pfam" id="PF01841">
    <property type="entry name" value="Transglut_core"/>
    <property type="match status" value="1"/>
</dbReference>
<gene>
    <name evidence="4" type="ORF">GCM10010358_04610</name>
</gene>
<dbReference type="PANTHER" id="PTHR42736:SF1">
    <property type="entry name" value="PROTEIN-GLUTAMINE GAMMA-GLUTAMYLTRANSFERASE"/>
    <property type="match status" value="1"/>
</dbReference>
<feature type="compositionally biased region" description="Polar residues" evidence="1">
    <location>
        <begin position="550"/>
        <end position="566"/>
    </location>
</feature>